<dbReference type="Proteomes" id="UP000326780">
    <property type="component" value="Chromosome"/>
</dbReference>
<evidence type="ECO:0000256" key="1">
    <source>
        <dbReference type="ARBA" id="ARBA00006249"/>
    </source>
</evidence>
<dbReference type="SUPFAM" id="SSF53474">
    <property type="entry name" value="alpha/beta-Hydrolases"/>
    <property type="match status" value="1"/>
</dbReference>
<organism evidence="10 11">
    <name type="scientific">Variovorax paradoxus</name>
    <dbReference type="NCBI Taxonomy" id="34073"/>
    <lineage>
        <taxon>Bacteria</taxon>
        <taxon>Pseudomonadati</taxon>
        <taxon>Pseudomonadota</taxon>
        <taxon>Betaproteobacteria</taxon>
        <taxon>Burkholderiales</taxon>
        <taxon>Comamonadaceae</taxon>
        <taxon>Variovorax</taxon>
    </lineage>
</organism>
<keyword evidence="6" id="KW-0106">Calcium</keyword>
<evidence type="ECO:0000256" key="2">
    <source>
        <dbReference type="ARBA" id="ARBA00022487"/>
    </source>
</evidence>
<sequence length="622" mass="64441">MRYQIQSPPKRTGSAQFIRAIILTSLLALAACGGGGGHGAFNNVIGGTTPPPPPSTPAAPANLSCDDSMKTAFKPDSATSVLLVRQFKAGEPLLLSGTATASTPKAGADTCVVKLLVGPGNPGPAGAPSTTAGIGIEVWLPNASAWNERIRVYGNGGFAGSDETNLAKLGNGGSGSPIPVKAAAVAKGFVISTSDDGHFGSGGAFLMNPDASINTVGWKDFSERAIHELAAKTKLLAKAFYGKPYRYAYWDGFSQGGRQGLKMAQVFPDEFDGILAGAPAVNWVQLLHALVYPQVVMQRDLGAPIVTSKLAAVTTSAIHACGGAALGFLIDPFSCHYDPAKDAAALCSGVTGNTGVVGSNSGASCVSLAEATAINKMWYGQTKDGSAPDPAIEIDSAPVLSNSHRVWFGQTRGANLAALAGPAPLSIGTDQLALTLQDPTYATPDFVNAVSNGQDKWKTLSYGELADSTAKGLLLQTQFSNINTDNPDLSAFKARKGKLIMYHGLADNLIMPNGSVNYYSRVVDGMGGLAAVQSFYRFYLIPALSHTGAFVGALNEPLPQPASGRDEMFTNLQNWVEKGVAPDRIDVSSPNAAVSLPLCVYPKKITYSGSGDATTAGSFTCN</sequence>
<dbReference type="PANTHER" id="PTHR33938">
    <property type="entry name" value="FERULOYL ESTERASE B-RELATED"/>
    <property type="match status" value="1"/>
</dbReference>
<dbReference type="EMBL" id="CP045644">
    <property type="protein sequence ID" value="QFZ87691.1"/>
    <property type="molecule type" value="Genomic_DNA"/>
</dbReference>
<keyword evidence="5 10" id="KW-0378">Hydrolase</keyword>
<evidence type="ECO:0000256" key="4">
    <source>
        <dbReference type="ARBA" id="ARBA00022729"/>
    </source>
</evidence>
<protein>
    <submittedName>
        <fullName evidence="10">Tannase/feruloyl esterase family alpha/beta hydrolase</fullName>
    </submittedName>
</protein>
<dbReference type="InterPro" id="IPR029058">
    <property type="entry name" value="AB_hydrolase_fold"/>
</dbReference>
<keyword evidence="4 9" id="KW-0732">Signal</keyword>
<reference evidence="10 11" key="1">
    <citation type="submission" date="2019-10" db="EMBL/GenBank/DDBJ databases">
        <title>Complete genome sequence of Variovorax paradoxus 5C-2.</title>
        <authorList>
            <person name="Gogoleva N.E."/>
            <person name="Balkin A.S."/>
        </authorList>
    </citation>
    <scope>NUCLEOTIDE SEQUENCE [LARGE SCALE GENOMIC DNA]</scope>
    <source>
        <strain evidence="10 11">5C-2</strain>
    </source>
</reference>
<keyword evidence="3" id="KW-0479">Metal-binding</keyword>
<comment type="similarity">
    <text evidence="1">Belongs to the tannase family.</text>
</comment>
<name>A0A5Q0MDG0_VARPD</name>
<evidence type="ECO:0000256" key="5">
    <source>
        <dbReference type="ARBA" id="ARBA00022801"/>
    </source>
</evidence>
<evidence type="ECO:0000256" key="8">
    <source>
        <dbReference type="SAM" id="MobiDB-lite"/>
    </source>
</evidence>
<keyword evidence="7" id="KW-1015">Disulfide bond</keyword>
<dbReference type="Pfam" id="PF07519">
    <property type="entry name" value="Tannase"/>
    <property type="match status" value="1"/>
</dbReference>
<evidence type="ECO:0000313" key="11">
    <source>
        <dbReference type="Proteomes" id="UP000326780"/>
    </source>
</evidence>
<dbReference type="GO" id="GO:0046872">
    <property type="term" value="F:metal ion binding"/>
    <property type="evidence" value="ECO:0007669"/>
    <property type="project" value="UniProtKB-KW"/>
</dbReference>
<proteinExistence type="inferred from homology"/>
<dbReference type="GO" id="GO:0052689">
    <property type="term" value="F:carboxylic ester hydrolase activity"/>
    <property type="evidence" value="ECO:0007669"/>
    <property type="project" value="UniProtKB-KW"/>
</dbReference>
<keyword evidence="2" id="KW-0719">Serine esterase</keyword>
<evidence type="ECO:0000256" key="7">
    <source>
        <dbReference type="ARBA" id="ARBA00023157"/>
    </source>
</evidence>
<dbReference type="InterPro" id="IPR011118">
    <property type="entry name" value="Tannase/feruloyl_esterase"/>
</dbReference>
<feature type="region of interest" description="Disordered" evidence="8">
    <location>
        <begin position="43"/>
        <end position="62"/>
    </location>
</feature>
<evidence type="ECO:0000313" key="10">
    <source>
        <dbReference type="EMBL" id="QFZ87691.1"/>
    </source>
</evidence>
<feature type="signal peptide" evidence="9">
    <location>
        <begin position="1"/>
        <end position="30"/>
    </location>
</feature>
<gene>
    <name evidence="10" type="ORF">GFK26_20905</name>
</gene>
<accession>A0A5Q0MDG0</accession>
<evidence type="ECO:0000256" key="9">
    <source>
        <dbReference type="SAM" id="SignalP"/>
    </source>
</evidence>
<dbReference type="PANTHER" id="PTHR33938:SF15">
    <property type="entry name" value="FERULOYL ESTERASE B-RELATED"/>
    <property type="match status" value="1"/>
</dbReference>
<evidence type="ECO:0000256" key="3">
    <source>
        <dbReference type="ARBA" id="ARBA00022723"/>
    </source>
</evidence>
<dbReference type="PROSITE" id="PS51257">
    <property type="entry name" value="PROKAR_LIPOPROTEIN"/>
    <property type="match status" value="1"/>
</dbReference>
<dbReference type="AlphaFoldDB" id="A0A5Q0MDG0"/>
<feature type="chain" id="PRO_5024851194" evidence="9">
    <location>
        <begin position="31"/>
        <end position="622"/>
    </location>
</feature>
<evidence type="ECO:0000256" key="6">
    <source>
        <dbReference type="ARBA" id="ARBA00022837"/>
    </source>
</evidence>